<reference evidence="7" key="1">
    <citation type="submission" date="2022-11" db="UniProtKB">
        <authorList>
            <consortium name="WormBaseParasite"/>
        </authorList>
    </citation>
    <scope>IDENTIFICATION</scope>
</reference>
<organism evidence="6 7">
    <name type="scientific">Meloidogyne incognita</name>
    <name type="common">Southern root-knot nematode worm</name>
    <name type="synonym">Oxyuris incognita</name>
    <dbReference type="NCBI Taxonomy" id="6306"/>
    <lineage>
        <taxon>Eukaryota</taxon>
        <taxon>Metazoa</taxon>
        <taxon>Ecdysozoa</taxon>
        <taxon>Nematoda</taxon>
        <taxon>Chromadorea</taxon>
        <taxon>Rhabditida</taxon>
        <taxon>Tylenchina</taxon>
        <taxon>Tylenchomorpha</taxon>
        <taxon>Tylenchoidea</taxon>
        <taxon>Meloidogynidae</taxon>
        <taxon>Meloidogyninae</taxon>
        <taxon>Meloidogyne</taxon>
        <taxon>Meloidogyne incognita group</taxon>
    </lineage>
</organism>
<evidence type="ECO:0000256" key="1">
    <source>
        <dbReference type="ARBA" id="ARBA00004370"/>
    </source>
</evidence>
<evidence type="ECO:0000256" key="2">
    <source>
        <dbReference type="ARBA" id="ARBA00022692"/>
    </source>
</evidence>
<keyword evidence="4" id="KW-0472">Membrane</keyword>
<dbReference type="AlphaFoldDB" id="A0A914NXJ8"/>
<dbReference type="SUPFAM" id="SSF53822">
    <property type="entry name" value="Periplasmic binding protein-like I"/>
    <property type="match status" value="1"/>
</dbReference>
<dbReference type="WBParaSite" id="Minc3s08794g42606">
    <property type="protein sequence ID" value="Minc3s08794g42606"/>
    <property type="gene ID" value="Minc3s08794g42606"/>
</dbReference>
<sequence length="194" mass="22634">MKTTEYVYIIPWLAHMHDHYPWEASNVEKQETKTAFDDAVVITAHGYDKKFIEDFEQRFNKMTGIISSYYATLSYMSLYDALFLYGLAVRDAYEETKNQSIFMDGSFIWKKMTARQFIGVTGQVLMNNKAIRVPSYATYHVKNGTMRIVVELTARLGDKHKCAMSENDCSEHVAHEVMSHYWSRHVNFENLGHF</sequence>
<evidence type="ECO:0000256" key="4">
    <source>
        <dbReference type="ARBA" id="ARBA00023136"/>
    </source>
</evidence>
<evidence type="ECO:0000256" key="3">
    <source>
        <dbReference type="ARBA" id="ARBA00022989"/>
    </source>
</evidence>
<dbReference type="InterPro" id="IPR028082">
    <property type="entry name" value="Peripla_BP_I"/>
</dbReference>
<keyword evidence="2" id="KW-0812">Transmembrane</keyword>
<evidence type="ECO:0000259" key="5">
    <source>
        <dbReference type="Pfam" id="PF01094"/>
    </source>
</evidence>
<proteinExistence type="predicted"/>
<dbReference type="Pfam" id="PF01094">
    <property type="entry name" value="ANF_receptor"/>
    <property type="match status" value="1"/>
</dbReference>
<dbReference type="Proteomes" id="UP000887563">
    <property type="component" value="Unplaced"/>
</dbReference>
<dbReference type="InterPro" id="IPR001828">
    <property type="entry name" value="ANF_lig-bd_rcpt"/>
</dbReference>
<evidence type="ECO:0000313" key="7">
    <source>
        <dbReference type="WBParaSite" id="Minc3s08794g42606"/>
    </source>
</evidence>
<dbReference type="GO" id="GO:0016020">
    <property type="term" value="C:membrane"/>
    <property type="evidence" value="ECO:0007669"/>
    <property type="project" value="UniProtKB-SubCell"/>
</dbReference>
<comment type="subcellular location">
    <subcellularLocation>
        <location evidence="1">Membrane</location>
    </subcellularLocation>
</comment>
<accession>A0A914NXJ8</accession>
<name>A0A914NXJ8_MELIC</name>
<keyword evidence="6" id="KW-1185">Reference proteome</keyword>
<evidence type="ECO:0000313" key="6">
    <source>
        <dbReference type="Proteomes" id="UP000887563"/>
    </source>
</evidence>
<protein>
    <submittedName>
        <fullName evidence="7">Receptor ligand binding region domain-containing protein</fullName>
    </submittedName>
</protein>
<dbReference type="Gene3D" id="3.40.50.2300">
    <property type="match status" value="1"/>
</dbReference>
<feature type="domain" description="Receptor ligand binding region" evidence="5">
    <location>
        <begin position="1"/>
        <end position="141"/>
    </location>
</feature>
<keyword evidence="3" id="KW-1133">Transmembrane helix</keyword>